<evidence type="ECO:0000313" key="2">
    <source>
        <dbReference type="Proteomes" id="UP000745764"/>
    </source>
</evidence>
<comment type="caution">
    <text evidence="1">The sequence shown here is derived from an EMBL/GenBank/DDBJ whole genome shotgun (WGS) entry which is preliminary data.</text>
</comment>
<organism evidence="1 2">
    <name type="scientific">Aureobasidium uvarum</name>
    <dbReference type="NCBI Taxonomy" id="2773716"/>
    <lineage>
        <taxon>Eukaryota</taxon>
        <taxon>Fungi</taxon>
        <taxon>Dikarya</taxon>
        <taxon>Ascomycota</taxon>
        <taxon>Pezizomycotina</taxon>
        <taxon>Dothideomycetes</taxon>
        <taxon>Dothideomycetidae</taxon>
        <taxon>Dothideales</taxon>
        <taxon>Saccotheciaceae</taxon>
        <taxon>Aureobasidium</taxon>
    </lineage>
</organism>
<feature type="non-terminal residue" evidence="1">
    <location>
        <position position="71"/>
    </location>
</feature>
<sequence>SIPQTTMPSIKIFLEKLFSLFSCRVSDDEDETPPRPLVIGGPMDFCHEETSGGGPLRAPIVGAPAPYVRKH</sequence>
<name>A0A9N8PQB6_9PEZI</name>
<reference evidence="1" key="1">
    <citation type="submission" date="2020-06" db="EMBL/GenBank/DDBJ databases">
        <authorList>
            <person name="Onetto C."/>
        </authorList>
    </citation>
    <scope>NUCLEOTIDE SEQUENCE</scope>
</reference>
<evidence type="ECO:0000313" key="1">
    <source>
        <dbReference type="EMBL" id="CAD0106981.1"/>
    </source>
</evidence>
<proteinExistence type="predicted"/>
<keyword evidence="2" id="KW-1185">Reference proteome</keyword>
<dbReference type="AlphaFoldDB" id="A0A9N8PQB6"/>
<gene>
    <name evidence="1" type="ORF">AWRI4620_LOCUS1236</name>
</gene>
<protein>
    <submittedName>
        <fullName evidence="1">Uncharacterized protein</fullName>
    </submittedName>
</protein>
<dbReference type="Proteomes" id="UP000745764">
    <property type="component" value="Unassembled WGS sequence"/>
</dbReference>
<dbReference type="OrthoDB" id="3875078at2759"/>
<accession>A0A9N8PQB6</accession>
<dbReference type="EMBL" id="CAINUL010000001">
    <property type="protein sequence ID" value="CAD0106981.1"/>
    <property type="molecule type" value="Genomic_DNA"/>
</dbReference>